<comment type="subcellular location">
    <subcellularLocation>
        <location evidence="1">Nucleus</location>
    </subcellularLocation>
</comment>
<feature type="region of interest" description="Disordered" evidence="6">
    <location>
        <begin position="544"/>
        <end position="592"/>
    </location>
</feature>
<evidence type="ECO:0000256" key="1">
    <source>
        <dbReference type="ARBA" id="ARBA00004123"/>
    </source>
</evidence>
<evidence type="ECO:0000256" key="6">
    <source>
        <dbReference type="SAM" id="MobiDB-lite"/>
    </source>
</evidence>
<dbReference type="Proteomes" id="UP001219518">
    <property type="component" value="Unassembled WGS sequence"/>
</dbReference>
<reference evidence="8" key="1">
    <citation type="submission" date="2021-07" db="EMBL/GenBank/DDBJ databases">
        <authorList>
            <person name="Catto M.A."/>
            <person name="Jacobson A."/>
            <person name="Kennedy G."/>
            <person name="Labadie P."/>
            <person name="Hunt B.G."/>
            <person name="Srinivasan R."/>
        </authorList>
    </citation>
    <scope>NUCLEOTIDE SEQUENCE</scope>
    <source>
        <strain evidence="8">PL_HMW_Pooled</strain>
        <tissue evidence="8">Head</tissue>
    </source>
</reference>
<keyword evidence="2" id="KW-0479">Metal-binding</keyword>
<dbReference type="PANTHER" id="PTHR46481">
    <property type="entry name" value="ZINC FINGER BED DOMAIN-CONTAINING PROTEIN 4"/>
    <property type="match status" value="1"/>
</dbReference>
<evidence type="ECO:0000259" key="7">
    <source>
        <dbReference type="Pfam" id="PF05699"/>
    </source>
</evidence>
<dbReference type="SUPFAM" id="SSF140996">
    <property type="entry name" value="Hermes dimerisation domain"/>
    <property type="match status" value="1"/>
</dbReference>
<evidence type="ECO:0000256" key="2">
    <source>
        <dbReference type="ARBA" id="ARBA00022723"/>
    </source>
</evidence>
<feature type="domain" description="HAT C-terminal dimerisation" evidence="7">
    <location>
        <begin position="787"/>
        <end position="860"/>
    </location>
</feature>
<keyword evidence="5" id="KW-0539">Nucleus</keyword>
<feature type="compositionally biased region" description="Basic and acidic residues" evidence="6">
    <location>
        <begin position="51"/>
        <end position="65"/>
    </location>
</feature>
<feature type="compositionally biased region" description="Acidic residues" evidence="6">
    <location>
        <begin position="571"/>
        <end position="586"/>
    </location>
</feature>
<evidence type="ECO:0000313" key="9">
    <source>
        <dbReference type="Proteomes" id="UP001219518"/>
    </source>
</evidence>
<dbReference type="PANTHER" id="PTHR46481:SF10">
    <property type="entry name" value="ZINC FINGER BED DOMAIN-CONTAINING PROTEIN 39"/>
    <property type="match status" value="1"/>
</dbReference>
<dbReference type="GO" id="GO:0008270">
    <property type="term" value="F:zinc ion binding"/>
    <property type="evidence" value="ECO:0007669"/>
    <property type="project" value="UniProtKB-KW"/>
</dbReference>
<dbReference type="InterPro" id="IPR008906">
    <property type="entry name" value="HATC_C_dom"/>
</dbReference>
<dbReference type="AlphaFoldDB" id="A0AAE1I2Q7"/>
<dbReference type="Pfam" id="PF05699">
    <property type="entry name" value="Dimer_Tnp_hAT"/>
    <property type="match status" value="1"/>
</dbReference>
<evidence type="ECO:0000256" key="4">
    <source>
        <dbReference type="ARBA" id="ARBA00022833"/>
    </source>
</evidence>
<feature type="compositionally biased region" description="Low complexity" evidence="6">
    <location>
        <begin position="559"/>
        <end position="570"/>
    </location>
</feature>
<gene>
    <name evidence="8" type="ORF">KUF71_001321</name>
</gene>
<proteinExistence type="predicted"/>
<name>A0AAE1I2Q7_9NEOP</name>
<keyword evidence="9" id="KW-1185">Reference proteome</keyword>
<dbReference type="InterPro" id="IPR052035">
    <property type="entry name" value="ZnF_BED_domain_contain"/>
</dbReference>
<evidence type="ECO:0000256" key="5">
    <source>
        <dbReference type="ARBA" id="ARBA00023242"/>
    </source>
</evidence>
<sequence>MAGPVSADCVRQSVPGSGYDTLQLGGGAQAGQHQQAQVGPGGQRRTGGKGSRKEKYAEDEKKKEEVKTKLKSQEYILVRVDEGNPNQAPAWKKFGRAAIPPYKDSEDGPTLLKFVQCLNPKCGLVKMYSSGTGALMNHNCKEEINTPEKTLPEREKEDFQRKLISFFAGNVLPLSLASAQELHDLIDKALALGREYGLVSTKSLIPHPTTLHRAAVLYADEARSELVEALRDDLEDGMVSATVDGWTDGQSRRKFFGHTVEYIDSNFVLHDNVLFTPYCAAESVTGQVIRDEIKSNLSALSLDPDKVNLHYVTDDGADIVSAVSEGSRTYCADHCTNLVVKKALTRQLTRLTKVDLYGERGGYIVDNVRKAVDTIKSSRRKTLTPLKKKLVKGPTNRKEQIQFRSCLPMLRKVHANFKQVRTASRDLGQSYMENIEKKDLSDLFNWIHTLETIAKKKTENAFVGENEEIAALTLPNVADSELQSELKIQARQELATLPILALLRKCKTIVTFFKTSGLNLKLHDGKLKQEVDTRWMSILTMLESFFPPPPPPPPAPSQADSAVDGATADSDAADGDTDTMEEEDRQEAENKRRSKIMQINQLLADKKKVELQISEEEIVLITVLTPFNVAIKLFEKEKDPTIQHVLPEYFILKNHVAPPLGPSPPAIVKLREILTEQLTLKYLPNIKDRHKVGAFLWPMCAELPFLPGEEREKVKSTVRTMCEEQKAIMLRRGLLADANAPPPPKKRRARGSGKGPSEEDRYAEILGGDRQQPEVWDEVDKYLLIVKTAGNFVKSNDLLKWWKARSADLPVLSRVARMVLATPASSSSSERNFSVAGRVITPRRNCLAPETVDVMLFLFNYLNKKKQLA</sequence>
<accession>A0AAE1I2Q7</accession>
<dbReference type="Gene3D" id="1.10.10.1070">
    <property type="entry name" value="Zinc finger, BED domain-containing"/>
    <property type="match status" value="1"/>
</dbReference>
<evidence type="ECO:0000256" key="3">
    <source>
        <dbReference type="ARBA" id="ARBA00022771"/>
    </source>
</evidence>
<feature type="compositionally biased region" description="Pro residues" evidence="6">
    <location>
        <begin position="546"/>
        <end position="556"/>
    </location>
</feature>
<feature type="region of interest" description="Disordered" evidence="6">
    <location>
        <begin position="1"/>
        <end position="65"/>
    </location>
</feature>
<dbReference type="GO" id="GO:0005634">
    <property type="term" value="C:nucleus"/>
    <property type="evidence" value="ECO:0007669"/>
    <property type="project" value="UniProtKB-SubCell"/>
</dbReference>
<protein>
    <submittedName>
        <fullName evidence="8">Transposable element Hobo transposase</fullName>
    </submittedName>
</protein>
<dbReference type="GO" id="GO:0046983">
    <property type="term" value="F:protein dimerization activity"/>
    <property type="evidence" value="ECO:0007669"/>
    <property type="project" value="InterPro"/>
</dbReference>
<feature type="region of interest" description="Disordered" evidence="6">
    <location>
        <begin position="733"/>
        <end position="760"/>
    </location>
</feature>
<comment type="caution">
    <text evidence="8">The sequence shown here is derived from an EMBL/GenBank/DDBJ whole genome shotgun (WGS) entry which is preliminary data.</text>
</comment>
<dbReference type="InterPro" id="IPR012337">
    <property type="entry name" value="RNaseH-like_sf"/>
</dbReference>
<keyword evidence="3" id="KW-0863">Zinc-finger</keyword>
<reference evidence="8" key="2">
    <citation type="journal article" date="2023" name="BMC Genomics">
        <title>Pest status, molecular evolution, and epigenetic factors derived from the genome assembly of Frankliniella fusca, a thysanopteran phytovirus vector.</title>
        <authorList>
            <person name="Catto M.A."/>
            <person name="Labadie P.E."/>
            <person name="Jacobson A.L."/>
            <person name="Kennedy G.G."/>
            <person name="Srinivasan R."/>
            <person name="Hunt B.G."/>
        </authorList>
    </citation>
    <scope>NUCLEOTIDE SEQUENCE</scope>
    <source>
        <strain evidence="8">PL_HMW_Pooled</strain>
    </source>
</reference>
<dbReference type="EMBL" id="JAHWGI010001433">
    <property type="protein sequence ID" value="KAK3931948.1"/>
    <property type="molecule type" value="Genomic_DNA"/>
</dbReference>
<organism evidence="8 9">
    <name type="scientific">Frankliniella fusca</name>
    <dbReference type="NCBI Taxonomy" id="407009"/>
    <lineage>
        <taxon>Eukaryota</taxon>
        <taxon>Metazoa</taxon>
        <taxon>Ecdysozoa</taxon>
        <taxon>Arthropoda</taxon>
        <taxon>Hexapoda</taxon>
        <taxon>Insecta</taxon>
        <taxon>Pterygota</taxon>
        <taxon>Neoptera</taxon>
        <taxon>Paraneoptera</taxon>
        <taxon>Thysanoptera</taxon>
        <taxon>Terebrantia</taxon>
        <taxon>Thripoidea</taxon>
        <taxon>Thripidae</taxon>
        <taxon>Frankliniella</taxon>
    </lineage>
</organism>
<evidence type="ECO:0000313" key="8">
    <source>
        <dbReference type="EMBL" id="KAK3931948.1"/>
    </source>
</evidence>
<dbReference type="SUPFAM" id="SSF53098">
    <property type="entry name" value="Ribonuclease H-like"/>
    <property type="match status" value="1"/>
</dbReference>
<keyword evidence="4" id="KW-0862">Zinc</keyword>